<dbReference type="Proteomes" id="UP000789405">
    <property type="component" value="Unassembled WGS sequence"/>
</dbReference>
<dbReference type="AlphaFoldDB" id="A0A9N9PC31"/>
<feature type="non-terminal residue" evidence="1">
    <location>
        <position position="1"/>
    </location>
</feature>
<evidence type="ECO:0000313" key="2">
    <source>
        <dbReference type="Proteomes" id="UP000789405"/>
    </source>
</evidence>
<name>A0A9N9PC31_9GLOM</name>
<keyword evidence="2" id="KW-1185">Reference proteome</keyword>
<dbReference type="EMBL" id="CAJVPY010037222">
    <property type="protein sequence ID" value="CAG8802717.1"/>
    <property type="molecule type" value="Genomic_DNA"/>
</dbReference>
<evidence type="ECO:0000313" key="1">
    <source>
        <dbReference type="EMBL" id="CAG8802717.1"/>
    </source>
</evidence>
<gene>
    <name evidence="1" type="ORF">DERYTH_LOCUS23741</name>
</gene>
<protein>
    <submittedName>
        <fullName evidence="1">17133_t:CDS:1</fullName>
    </submittedName>
</protein>
<organism evidence="1 2">
    <name type="scientific">Dentiscutata erythropus</name>
    <dbReference type="NCBI Taxonomy" id="1348616"/>
    <lineage>
        <taxon>Eukaryota</taxon>
        <taxon>Fungi</taxon>
        <taxon>Fungi incertae sedis</taxon>
        <taxon>Mucoromycota</taxon>
        <taxon>Glomeromycotina</taxon>
        <taxon>Glomeromycetes</taxon>
        <taxon>Diversisporales</taxon>
        <taxon>Gigasporaceae</taxon>
        <taxon>Dentiscutata</taxon>
    </lineage>
</organism>
<proteinExistence type="predicted"/>
<accession>A0A9N9PC31</accession>
<reference evidence="1" key="1">
    <citation type="submission" date="2021-06" db="EMBL/GenBank/DDBJ databases">
        <authorList>
            <person name="Kallberg Y."/>
            <person name="Tangrot J."/>
            <person name="Rosling A."/>
        </authorList>
    </citation>
    <scope>NUCLEOTIDE SEQUENCE</scope>
    <source>
        <strain evidence="1">MA453B</strain>
    </source>
</reference>
<comment type="caution">
    <text evidence="1">The sequence shown here is derived from an EMBL/GenBank/DDBJ whole genome shotgun (WGS) entry which is preliminary data.</text>
</comment>
<sequence>MPTNIPHGADANRAIRNISKIILINGQRGFGTIHLAEWFDGQIEQLNIENQQWKRYGRRRV</sequence>